<organism evidence="3 4">
    <name type="scientific">Fuerstiella marisgermanici</name>
    <dbReference type="NCBI Taxonomy" id="1891926"/>
    <lineage>
        <taxon>Bacteria</taxon>
        <taxon>Pseudomonadati</taxon>
        <taxon>Planctomycetota</taxon>
        <taxon>Planctomycetia</taxon>
        <taxon>Planctomycetales</taxon>
        <taxon>Planctomycetaceae</taxon>
        <taxon>Fuerstiella</taxon>
    </lineage>
</organism>
<evidence type="ECO:0000259" key="2">
    <source>
        <dbReference type="SMART" id="SM00858"/>
    </source>
</evidence>
<evidence type="ECO:0000313" key="3">
    <source>
        <dbReference type="EMBL" id="APZ93811.1"/>
    </source>
</evidence>
<sequence>MKNNTVVLLIVAGACGLVTMLAVRQYLASHNQKDEVEKVQVLVAAVSIKPGEELNDQNTTMKTVEVGTCPEGCVTDPEQIKERGSKVARDPGDWILAAHLTAKGGFGAVGNIPNGMRLTTVPVDSTTNHSGMLQPGNRIDLFLSYRERDPSTGTQKEKVIPLLEYIEVFAVDSQVYGADASGENDKARNISLLVDTEQLMKITLARKKGTISTALRSSEDVDKIRLTEMTEDSLSGGHPGDLSQVSSRDTRNSEQPAFVLPEDSSQNIMNQLQAELQLTGPSGSGPVAGLDDSDQYWTMAIHEAGAVRVERVNTSSDEPLDTRGGSQTNKPTTGAKAATPKVPGIGDLPPIPGLGGDAGGDEGGSGLETLEEAATGLLDLFN</sequence>
<feature type="domain" description="SAF" evidence="2">
    <location>
        <begin position="39"/>
        <end position="101"/>
    </location>
</feature>
<dbReference type="KEGG" id="fmr:Fuma_03429"/>
<keyword evidence="4" id="KW-1185">Reference proteome</keyword>
<feature type="region of interest" description="Disordered" evidence="1">
    <location>
        <begin position="228"/>
        <end position="264"/>
    </location>
</feature>
<dbReference type="Proteomes" id="UP000187735">
    <property type="component" value="Chromosome"/>
</dbReference>
<dbReference type="AlphaFoldDB" id="A0A1P8WIC0"/>
<dbReference type="PROSITE" id="PS51257">
    <property type="entry name" value="PROKAR_LIPOPROTEIN"/>
    <property type="match status" value="1"/>
</dbReference>
<dbReference type="SMART" id="SM00858">
    <property type="entry name" value="SAF"/>
    <property type="match status" value="1"/>
</dbReference>
<dbReference type="InterPro" id="IPR017592">
    <property type="entry name" value="Pilus_assmbl_Flp-typ_CpaB"/>
</dbReference>
<dbReference type="NCBIfam" id="TIGR03177">
    <property type="entry name" value="pilus_cpaB"/>
    <property type="match status" value="1"/>
</dbReference>
<dbReference type="EMBL" id="CP017641">
    <property type="protein sequence ID" value="APZ93811.1"/>
    <property type="molecule type" value="Genomic_DNA"/>
</dbReference>
<feature type="compositionally biased region" description="Low complexity" evidence="1">
    <location>
        <begin position="372"/>
        <end position="382"/>
    </location>
</feature>
<gene>
    <name evidence="3" type="ORF">Fuma_03429</name>
</gene>
<evidence type="ECO:0000313" key="4">
    <source>
        <dbReference type="Proteomes" id="UP000187735"/>
    </source>
</evidence>
<dbReference type="InterPro" id="IPR013974">
    <property type="entry name" value="SAF"/>
</dbReference>
<dbReference type="STRING" id="1891926.Fuma_03429"/>
<reference evidence="3 4" key="1">
    <citation type="journal article" date="2016" name="Front. Microbiol.">
        <title>Fuerstia marisgermanicae gen. nov., sp. nov., an Unusual Member of the Phylum Planctomycetes from the German Wadden Sea.</title>
        <authorList>
            <person name="Kohn T."/>
            <person name="Heuer A."/>
            <person name="Jogler M."/>
            <person name="Vollmers J."/>
            <person name="Boedeker C."/>
            <person name="Bunk B."/>
            <person name="Rast P."/>
            <person name="Borchert D."/>
            <person name="Glockner I."/>
            <person name="Freese H.M."/>
            <person name="Klenk H.P."/>
            <person name="Overmann J."/>
            <person name="Kaster A.K."/>
            <person name="Rohde M."/>
            <person name="Wiegand S."/>
            <person name="Jogler C."/>
        </authorList>
    </citation>
    <scope>NUCLEOTIDE SEQUENCE [LARGE SCALE GENOMIC DNA]</scope>
    <source>
        <strain evidence="3 4">NH11</strain>
    </source>
</reference>
<accession>A0A1P8WIC0</accession>
<dbReference type="RefSeq" id="WP_077025214.1">
    <property type="nucleotide sequence ID" value="NZ_CP017641.1"/>
</dbReference>
<evidence type="ECO:0000256" key="1">
    <source>
        <dbReference type="SAM" id="MobiDB-lite"/>
    </source>
</evidence>
<dbReference type="Pfam" id="PF16976">
    <property type="entry name" value="RcpC"/>
    <property type="match status" value="1"/>
</dbReference>
<proteinExistence type="predicted"/>
<dbReference type="OrthoDB" id="281109at2"/>
<protein>
    <submittedName>
        <fullName evidence="3">Flp pilus assembly protein CpaB</fullName>
    </submittedName>
</protein>
<name>A0A1P8WIC0_9PLAN</name>
<feature type="region of interest" description="Disordered" evidence="1">
    <location>
        <begin position="310"/>
        <end position="382"/>
    </location>
</feature>
<feature type="compositionally biased region" description="Gly residues" evidence="1">
    <location>
        <begin position="353"/>
        <end position="366"/>
    </location>
</feature>
<dbReference type="CDD" id="cd11614">
    <property type="entry name" value="SAF_CpaB_FlgA_like"/>
    <property type="match status" value="1"/>
</dbReference>
<dbReference type="InterPro" id="IPR031571">
    <property type="entry name" value="RcpC_dom"/>
</dbReference>